<dbReference type="SMART" id="SM00487">
    <property type="entry name" value="DEXDc"/>
    <property type="match status" value="1"/>
</dbReference>
<evidence type="ECO:0000259" key="2">
    <source>
        <dbReference type="PROSITE" id="PS51194"/>
    </source>
</evidence>
<feature type="domain" description="Helicase ATP-binding" evidence="1">
    <location>
        <begin position="319"/>
        <end position="457"/>
    </location>
</feature>
<dbReference type="RefSeq" id="WP_308952196.1">
    <property type="nucleotide sequence ID" value="NZ_JARXHW010000061.1"/>
</dbReference>
<dbReference type="InterPro" id="IPR027417">
    <property type="entry name" value="P-loop_NTPase"/>
</dbReference>
<dbReference type="InterPro" id="IPR006935">
    <property type="entry name" value="Helicase/UvrB_N"/>
</dbReference>
<dbReference type="InterPro" id="IPR025202">
    <property type="entry name" value="PLD-like_dom"/>
</dbReference>
<dbReference type="Pfam" id="PF11907">
    <property type="entry name" value="DUF3427"/>
    <property type="match status" value="1"/>
</dbReference>
<gene>
    <name evidence="3" type="ORF">QEH52_17370</name>
</gene>
<dbReference type="CDD" id="cd18799">
    <property type="entry name" value="SF2_C_EcoAI-like"/>
    <property type="match status" value="1"/>
</dbReference>
<dbReference type="Gene3D" id="3.40.50.300">
    <property type="entry name" value="P-loop containing nucleotide triphosphate hydrolases"/>
    <property type="match status" value="2"/>
</dbReference>
<dbReference type="SMART" id="SM00490">
    <property type="entry name" value="HELICc"/>
    <property type="match status" value="1"/>
</dbReference>
<sequence>MSELEVGIYERLLDTELSDTLGSNPELISILRKIDDEAAPHTYAQFIAQLLQQALRSTKTEARIPLLNQIIELLAATDGLEYIERNRLLSDSKNLLTEVNHSKTALPRPQTPLSTSALLTGLGNDPALEHELRAEMATADRVDILVSFIKWSGLRLLIPSFERLAQRNIPIRILSTSYMGASDPVALEWLSKLPNVDVRLSYDTGGTRLHAKAYHFIRNSGYSTAYIGSANMSHAAMTQGLEWTVKVTAQDMPHILSRFVAEFSTYWESNEFEVFEEKEFVRFRKAINDYKLSKNAGPQFFADITPKPFQQRILEALAIAREAGSSRNLVVAATGTGKTVISALDYKQFAEDRNTKPPLLFVVHRKEILETALGCFRTVLKDQNFGELLVDGIEPTEWTHVFASVQSLNNKKPWQSYGTKHFEYVIVDEAHHGTASSYRALFEHLHPQILLGLTATPERMDGSSILPDFDDRFAAEIRLPEALEEKLLCPFHYFGVTDSIDLTDDRFWTNGRYDSRELEAVLTGDDIRAKTRVDTVLQAIERYQPDLSEVRAIGFCAGVKHAQYMADHFNQAGIPSAVLLGSTARDIRAERLHAFREGRLTFLFTVDVLSEGVDIPEINLVLFLRPTESLTVFLQQLGRGLRHAINKDCLTVLDFVGQTHRKYRLDTKFAALLSRKRQRIDKEIENDFPNLPPGCSIQLERVARERVLSKIKEVLNNLKQFIPEVIQTWDEEQSKPLTFGNFIEATELSPIEVLSKKTWSEWKALAHQKAPPRDPDIKTARKALPRLVLRNDPDLLSNFQKLNQDPKVEEATQTYGRQQATAMHYIMWGQKGENVGVDSAEGSFSKWQSNPSVAADAAEIAAWKQSKHTASIRNIQLPYPCDLKLHAQYGSAEIKAALDLSSIDKTGPTGQGVIHIEPLKTYVHLVTFNKDESDFSPTTQYRDYPISRTKLHWESQSNTSQSSKTGQNYIHFRERGYTILFFARLNKRQDRETSPFIFLGSAKELLNYEGNRPISMTWELDHPIPAELFEEARSV</sequence>
<dbReference type="Pfam" id="PF04851">
    <property type="entry name" value="ResIII"/>
    <property type="match status" value="1"/>
</dbReference>
<dbReference type="PANTHER" id="PTHR47962">
    <property type="entry name" value="ATP-DEPENDENT HELICASE LHR-RELATED-RELATED"/>
    <property type="match status" value="1"/>
</dbReference>
<dbReference type="Proteomes" id="UP001225316">
    <property type="component" value="Unassembled WGS sequence"/>
</dbReference>
<dbReference type="InterPro" id="IPR001650">
    <property type="entry name" value="Helicase_C-like"/>
</dbReference>
<dbReference type="Gene3D" id="3.30.870.10">
    <property type="entry name" value="Endonuclease Chain A"/>
    <property type="match status" value="1"/>
</dbReference>
<dbReference type="CDD" id="cd09203">
    <property type="entry name" value="PLDc_N_DEXD_b1"/>
    <property type="match status" value="1"/>
</dbReference>
<dbReference type="EMBL" id="JARXHW010000061">
    <property type="protein sequence ID" value="MDQ8209301.1"/>
    <property type="molecule type" value="Genomic_DNA"/>
</dbReference>
<comment type="caution">
    <text evidence="3">The sequence shown here is derived from an EMBL/GenBank/DDBJ whole genome shotgun (WGS) entry which is preliminary data.</text>
</comment>
<feature type="domain" description="Helicase C-terminal" evidence="2">
    <location>
        <begin position="539"/>
        <end position="688"/>
    </location>
</feature>
<protein>
    <submittedName>
        <fullName evidence="3">DUF3427 domain-containing protein</fullName>
    </submittedName>
</protein>
<keyword evidence="4" id="KW-1185">Reference proteome</keyword>
<evidence type="ECO:0000313" key="3">
    <source>
        <dbReference type="EMBL" id="MDQ8209301.1"/>
    </source>
</evidence>
<dbReference type="PANTHER" id="PTHR47962:SF7">
    <property type="entry name" value="MITOCHONDRIAL ATP-DEPENDENT HELICASE IRC3-RELATED"/>
    <property type="match status" value="1"/>
</dbReference>
<name>A0ABU1AZ00_9BACT</name>
<dbReference type="PROSITE" id="PS51194">
    <property type="entry name" value="HELICASE_CTER"/>
    <property type="match status" value="1"/>
</dbReference>
<dbReference type="SUPFAM" id="SSF52540">
    <property type="entry name" value="P-loop containing nucleoside triphosphate hydrolases"/>
    <property type="match status" value="1"/>
</dbReference>
<dbReference type="InterPro" id="IPR021835">
    <property type="entry name" value="DUF3427"/>
</dbReference>
<accession>A0ABU1AZ00</accession>
<dbReference type="InterPro" id="IPR014001">
    <property type="entry name" value="Helicase_ATP-bd"/>
</dbReference>
<proteinExistence type="predicted"/>
<dbReference type="InterPro" id="IPR052511">
    <property type="entry name" value="ATP-dep_Helicase"/>
</dbReference>
<reference evidence="3 4" key="1">
    <citation type="submission" date="2023-04" db="EMBL/GenBank/DDBJ databases">
        <title>A novel bacteria isolated from coastal sediment.</title>
        <authorList>
            <person name="Liu X.-J."/>
            <person name="Du Z.-J."/>
        </authorList>
    </citation>
    <scope>NUCLEOTIDE SEQUENCE [LARGE SCALE GENOMIC DNA]</scope>
    <source>
        <strain evidence="3 4">SDUM461003</strain>
    </source>
</reference>
<dbReference type="PROSITE" id="PS51192">
    <property type="entry name" value="HELICASE_ATP_BIND_1"/>
    <property type="match status" value="1"/>
</dbReference>
<dbReference type="Pfam" id="PF00271">
    <property type="entry name" value="Helicase_C"/>
    <property type="match status" value="1"/>
</dbReference>
<dbReference type="Pfam" id="PF13091">
    <property type="entry name" value="PLDc_2"/>
    <property type="match status" value="1"/>
</dbReference>
<evidence type="ECO:0000313" key="4">
    <source>
        <dbReference type="Proteomes" id="UP001225316"/>
    </source>
</evidence>
<dbReference type="CDD" id="cd18032">
    <property type="entry name" value="DEXHc_RE_I_III_res"/>
    <property type="match status" value="1"/>
</dbReference>
<evidence type="ECO:0000259" key="1">
    <source>
        <dbReference type="PROSITE" id="PS51192"/>
    </source>
</evidence>
<organism evidence="3 4">
    <name type="scientific">Thalassobacterium maritimum</name>
    <dbReference type="NCBI Taxonomy" id="3041265"/>
    <lineage>
        <taxon>Bacteria</taxon>
        <taxon>Pseudomonadati</taxon>
        <taxon>Verrucomicrobiota</taxon>
        <taxon>Opitutia</taxon>
        <taxon>Puniceicoccales</taxon>
        <taxon>Coraliomargaritaceae</taxon>
        <taxon>Thalassobacterium</taxon>
    </lineage>
</organism>
<dbReference type="SUPFAM" id="SSF56024">
    <property type="entry name" value="Phospholipase D/nuclease"/>
    <property type="match status" value="1"/>
</dbReference>